<comment type="caution">
    <text evidence="1">The sequence shown here is derived from an EMBL/GenBank/DDBJ whole genome shotgun (WGS) entry which is preliminary data.</text>
</comment>
<protein>
    <submittedName>
        <fullName evidence="1">DUF3069 domain-containing protein</fullName>
    </submittedName>
</protein>
<proteinExistence type="predicted"/>
<dbReference type="AlphaFoldDB" id="A0AAJ1BHX6"/>
<sequence length="144" mass="16310">MFELTDTYRAEAQAVADSVAGRVVALERLPEPLIAAYRNLCDELLADESSRFTNAWDALPSSAKALFERSRFHGFYIANAWIQLSILAQDIVERQDTDEAIAEQEYSGLYARMAQESLKESLKKLKKARTDRSMLNSMREVMGL</sequence>
<name>A0AAJ1BHX6_9GAMM</name>
<dbReference type="Gene3D" id="1.10.3440.10">
    <property type="entry name" value="Sama2622-like"/>
    <property type="match status" value="1"/>
</dbReference>
<reference evidence="1 2" key="1">
    <citation type="submission" date="2022-02" db="EMBL/GenBank/DDBJ databases">
        <title>The genome sequence of Shewanella sp. 3B26.</title>
        <authorList>
            <person name="Du J."/>
        </authorList>
    </citation>
    <scope>NUCLEOTIDE SEQUENCE [LARGE SCALE GENOMIC DNA]</scope>
    <source>
        <strain evidence="1 2">3B26</strain>
    </source>
</reference>
<dbReference type="InterPro" id="IPR021422">
    <property type="entry name" value="DUF3069"/>
</dbReference>
<dbReference type="RefSeq" id="WP_240591245.1">
    <property type="nucleotide sequence ID" value="NZ_JAKUDL010000003.1"/>
</dbReference>
<evidence type="ECO:0000313" key="1">
    <source>
        <dbReference type="EMBL" id="MCH4294983.1"/>
    </source>
</evidence>
<dbReference type="Proteomes" id="UP001297581">
    <property type="component" value="Unassembled WGS sequence"/>
</dbReference>
<dbReference type="EMBL" id="JAKUDL010000003">
    <property type="protein sequence ID" value="MCH4294983.1"/>
    <property type="molecule type" value="Genomic_DNA"/>
</dbReference>
<evidence type="ECO:0000313" key="2">
    <source>
        <dbReference type="Proteomes" id="UP001297581"/>
    </source>
</evidence>
<dbReference type="InterPro" id="IPR023132">
    <property type="entry name" value="Sama2622-like_sf"/>
</dbReference>
<gene>
    <name evidence="1" type="ORF">MJ923_11770</name>
</gene>
<accession>A0AAJ1BHX6</accession>
<keyword evidence="2" id="KW-1185">Reference proteome</keyword>
<organism evidence="1 2">
    <name type="scientific">Shewanella zhuhaiensis</name>
    <dbReference type="NCBI Taxonomy" id="2919576"/>
    <lineage>
        <taxon>Bacteria</taxon>
        <taxon>Pseudomonadati</taxon>
        <taxon>Pseudomonadota</taxon>
        <taxon>Gammaproteobacteria</taxon>
        <taxon>Alteromonadales</taxon>
        <taxon>Shewanellaceae</taxon>
        <taxon>Shewanella</taxon>
    </lineage>
</organism>
<dbReference type="Pfam" id="PF11269">
    <property type="entry name" value="DUF3069"/>
    <property type="match status" value="1"/>
</dbReference>
<dbReference type="SUPFAM" id="SSF158675">
    <property type="entry name" value="Sama2622-like"/>
    <property type="match status" value="1"/>
</dbReference>